<dbReference type="Pfam" id="PF13476">
    <property type="entry name" value="AAA_23"/>
    <property type="match status" value="1"/>
</dbReference>
<dbReference type="PANTHER" id="PTHR32114:SF2">
    <property type="entry name" value="ABC TRANSPORTER ABCH.3"/>
    <property type="match status" value="1"/>
</dbReference>
<evidence type="ECO:0000259" key="5">
    <source>
        <dbReference type="Pfam" id="PF13476"/>
    </source>
</evidence>
<evidence type="ECO:0000256" key="1">
    <source>
        <dbReference type="ARBA" id="ARBA00006930"/>
    </source>
</evidence>
<dbReference type="AlphaFoldDB" id="D7UYN0"/>
<accession>D7UYN0</accession>
<dbReference type="Proteomes" id="UP000010119">
    <property type="component" value="Unassembled WGS sequence"/>
</dbReference>
<dbReference type="InterPro" id="IPR027417">
    <property type="entry name" value="P-loop_NTPase"/>
</dbReference>
<dbReference type="Gene3D" id="3.40.50.300">
    <property type="entry name" value="P-loop containing nucleotide triphosphate hydrolases"/>
    <property type="match status" value="2"/>
</dbReference>
<feature type="coiled-coil region" evidence="4">
    <location>
        <begin position="398"/>
        <end position="504"/>
    </location>
</feature>
<keyword evidence="6" id="KW-0540">Nuclease</keyword>
<dbReference type="Pfam" id="PF13558">
    <property type="entry name" value="SbcC_Walker_B"/>
    <property type="match status" value="1"/>
</dbReference>
<keyword evidence="6" id="KW-0378">Hydrolase</keyword>
<evidence type="ECO:0000256" key="3">
    <source>
        <dbReference type="ARBA" id="ARBA00013368"/>
    </source>
</evidence>
<evidence type="ECO:0000313" key="7">
    <source>
        <dbReference type="Proteomes" id="UP000010119"/>
    </source>
</evidence>
<name>D7UYN0_LISGR</name>
<feature type="domain" description="Rad50/SbcC-type AAA" evidence="5">
    <location>
        <begin position="5"/>
        <end position="208"/>
    </location>
</feature>
<comment type="caution">
    <text evidence="6">The sequence shown here is derived from an EMBL/GenBank/DDBJ whole genome shotgun (WGS) entry which is preliminary data.</text>
</comment>
<dbReference type="RefSeq" id="WP_003755421.1">
    <property type="nucleotide sequence ID" value="NZ_GL538352.1"/>
</dbReference>
<keyword evidence="4" id="KW-0175">Coiled coil</keyword>
<proteinExistence type="inferred from homology"/>
<dbReference type="PANTHER" id="PTHR32114">
    <property type="entry name" value="ABC TRANSPORTER ABCH.3"/>
    <property type="match status" value="1"/>
</dbReference>
<dbReference type="InterPro" id="IPR038729">
    <property type="entry name" value="Rad50/SbcC_AAA"/>
</dbReference>
<evidence type="ECO:0000256" key="2">
    <source>
        <dbReference type="ARBA" id="ARBA00011322"/>
    </source>
</evidence>
<dbReference type="EMBL" id="ACCR02000005">
    <property type="protein sequence ID" value="EFI83447.1"/>
    <property type="molecule type" value="Genomic_DNA"/>
</dbReference>
<organism evidence="6 7">
    <name type="scientific">Listeria grayi DSM 20601</name>
    <dbReference type="NCBI Taxonomy" id="525367"/>
    <lineage>
        <taxon>Bacteria</taxon>
        <taxon>Bacillati</taxon>
        <taxon>Bacillota</taxon>
        <taxon>Bacilli</taxon>
        <taxon>Bacillales</taxon>
        <taxon>Listeriaceae</taxon>
        <taxon>Listeria</taxon>
    </lineage>
</organism>
<reference evidence="6" key="1">
    <citation type="submission" date="2010-06" db="EMBL/GenBank/DDBJ databases">
        <authorList>
            <person name="Muzny D."/>
            <person name="Qin X."/>
            <person name="Buhay C."/>
            <person name="Dugan-Rocha S."/>
            <person name="Ding Y."/>
            <person name="Chen G."/>
            <person name="Hawes A."/>
            <person name="Holder M."/>
            <person name="Jhangiani S."/>
            <person name="Johnson A."/>
            <person name="Khan Z."/>
            <person name="Li Z."/>
            <person name="Liu W."/>
            <person name="Liu X."/>
            <person name="Perez L."/>
            <person name="Shen H."/>
            <person name="Wang Q."/>
            <person name="Watt J."/>
            <person name="Xi L."/>
            <person name="Xin Y."/>
            <person name="Zhou J."/>
            <person name="Deng J."/>
            <person name="Jiang H."/>
            <person name="Liu Y."/>
            <person name="Qu J."/>
            <person name="Song X.-Z."/>
            <person name="Zhang L."/>
            <person name="Villasana D."/>
            <person name="Johnson A."/>
            <person name="Liu J."/>
            <person name="Liyanage D."/>
            <person name="Lorensuhewa L."/>
            <person name="Robinson T."/>
            <person name="Song A."/>
            <person name="Song B.-B."/>
            <person name="Dinh H."/>
            <person name="Thornton R."/>
            <person name="Coyle M."/>
            <person name="Francisco L."/>
            <person name="Jackson L."/>
            <person name="Javaid M."/>
            <person name="Korchina V."/>
            <person name="Kovar C."/>
            <person name="Mata R."/>
            <person name="Mathew T."/>
            <person name="Ngo R."/>
            <person name="Nguyen L."/>
            <person name="Nguyen N."/>
            <person name="Okwuonu G."/>
            <person name="Ongeri F."/>
            <person name="Pham C."/>
            <person name="Simmons D."/>
            <person name="Wilczek-Boney K."/>
            <person name="Hale W."/>
            <person name="Jakkamsetti A."/>
            <person name="Pham P."/>
            <person name="Ruth R."/>
            <person name="San Lucas F."/>
            <person name="Warren J."/>
            <person name="Zhang J."/>
            <person name="Zhao Z."/>
            <person name="Zhou C."/>
            <person name="Zhu D."/>
            <person name="Lee S."/>
            <person name="Bess C."/>
            <person name="Blankenburg K."/>
            <person name="Forbes L."/>
            <person name="Fu Q."/>
            <person name="Gubbala S."/>
            <person name="Hirani K."/>
            <person name="Jayaseelan J.C."/>
            <person name="Lara F."/>
            <person name="Munidasa M."/>
            <person name="Palculict T."/>
            <person name="Patil S."/>
            <person name="Pu L.-L."/>
            <person name="Saada N."/>
            <person name="Tang L."/>
            <person name="Weissenberger G."/>
            <person name="Zhu Y."/>
            <person name="Hemphill L."/>
            <person name="Shang Y."/>
            <person name="Youmans B."/>
            <person name="Ayvaz T."/>
            <person name="Ross M."/>
            <person name="Santibanez J."/>
            <person name="Aqrawi P."/>
            <person name="Gross S."/>
            <person name="Joshi V."/>
            <person name="Fowler G."/>
            <person name="Nazareth L."/>
            <person name="Reid J."/>
            <person name="Worley K."/>
            <person name="Petrosino J."/>
            <person name="Highlander S."/>
            <person name="Gibbs R."/>
        </authorList>
    </citation>
    <scope>NUCLEOTIDE SEQUENCE [LARGE SCALE GENOMIC DNA]</scope>
    <source>
        <strain evidence="6">DSM 20601</strain>
    </source>
</reference>
<feature type="coiled-coil region" evidence="4">
    <location>
        <begin position="240"/>
        <end position="362"/>
    </location>
</feature>
<evidence type="ECO:0000313" key="6">
    <source>
        <dbReference type="EMBL" id="EFI83447.1"/>
    </source>
</evidence>
<dbReference type="GO" id="GO:0004527">
    <property type="term" value="F:exonuclease activity"/>
    <property type="evidence" value="ECO:0007669"/>
    <property type="project" value="UniProtKB-KW"/>
</dbReference>
<evidence type="ECO:0000256" key="4">
    <source>
        <dbReference type="SAM" id="Coils"/>
    </source>
</evidence>
<feature type="coiled-coil region" evidence="4">
    <location>
        <begin position="539"/>
        <end position="823"/>
    </location>
</feature>
<dbReference type="STRING" id="525367.HMPREF0556_12132"/>
<keyword evidence="6" id="KW-0269">Exonuclease</keyword>
<comment type="subunit">
    <text evidence="2">Heterodimer of SbcC and SbcD.</text>
</comment>
<dbReference type="SUPFAM" id="SSF52540">
    <property type="entry name" value="P-loop containing nucleoside triphosphate hydrolases"/>
    <property type="match status" value="1"/>
</dbReference>
<dbReference type="eggNOG" id="COG0419">
    <property type="taxonomic scope" value="Bacteria"/>
</dbReference>
<dbReference type="GO" id="GO:0016887">
    <property type="term" value="F:ATP hydrolysis activity"/>
    <property type="evidence" value="ECO:0007669"/>
    <property type="project" value="InterPro"/>
</dbReference>
<sequence length="1021" mass="117643">MKPLKLTMQAFGAYAGKETIDFTELQHEQIFIISGKTGAGKSTIFDAISFAIFGKNNTSDRDGISMRSHYASADELTEVSLLFKLGTRIFRIERTPQQEITKKRGEGTRTVNQKAVLYEIMDGEEKLLASAIRDVDSKISELMQLTVDQFRQILMIPQGEFRELLTSDSKEKEAILQRLAHTYIYKQMEDKLWEKEKKLADEIQQKRQAVILLAENGLDEKAMLSGMTTEEISQQFQTEISQKEEEQIESELQLKKVRKEADEAAEKWTLAKNIQTDFQYLERYQAELAQFEAKQEAVESQIHTLQRAKQALRLQSQDANCIQLKARLTKRERELAEIERELAEATTRLQTIRKESDAIEAKAGWIEERRKTFYYLENLEPKIIKWEALKTKAEDEQLAKLAAALEQNAQQIKDLEQQKAGFDRQKEQLVDVEINQLKRANESAQQERELEIWRQKKQQLAELTIYREKQASTLGQLAAYEQQLAPLEEQVEALESQQKNQQAAVLAGHLHEGEACPVCGSTTHPELAVFSNEVDLELLAQTQEDLQHLQSKKEQLKAENQQITWQMSQLTREELPNAEEINANIASLTEALQKLASQAAEAERMLQTKQTLHLEIEKAIAAQQELEQTITKQQQSYETLKQQSEQIAAERTFLEQEIPAEYQNLQKFQQEKQQLQEQIVSHDKQAKQLQEELHSIIEEVSRKDAAKGNVKQDMARTQQELDEERASFKQLLKEQEFASYDAYKQASLTDEEMDKLEKQIQAFQNDFEIAKSRYQDLSTKLANTTYPDLDHLEEVWQEKQQQRERLEEQTVKLRDRLTFKRENFQRFEKEMHHVAKQEQKYAELGFLADTARGKNERKLTFERYVLGAFLDTIIERANLRLAKMTGGRFQLSRKLDRSKGNAQSGLELEVYDAYTGYMRHVRTLSGGESFKTSLALALSLAEVVQEMAGGISLETMFIDEGFGTLDPESLEMAVECLLETQESGRLVGIISHVPELKERIPVRLEVTATNHGSTTEFIHML</sequence>
<dbReference type="GO" id="GO:0006302">
    <property type="term" value="P:double-strand break repair"/>
    <property type="evidence" value="ECO:0007669"/>
    <property type="project" value="InterPro"/>
</dbReference>
<keyword evidence="7" id="KW-1185">Reference proteome</keyword>
<protein>
    <recommendedName>
        <fullName evidence="3">Nuclease SbcCD subunit C</fullName>
    </recommendedName>
</protein>
<comment type="similarity">
    <text evidence="1">Belongs to the SMC family. SbcC subfamily.</text>
</comment>
<dbReference type="HOGENOM" id="CLU_004785_2_1_9"/>
<gene>
    <name evidence="6" type="primary">sbcC</name>
    <name evidence="6" type="ORF">HMPREF0556_12132</name>
</gene>